<dbReference type="Pfam" id="PF01234">
    <property type="entry name" value="NNMT_PNMT_TEMT"/>
    <property type="match status" value="1"/>
</dbReference>
<dbReference type="Gene3D" id="3.40.50.150">
    <property type="entry name" value="Vaccinia Virus protein VP39"/>
    <property type="match status" value="1"/>
</dbReference>
<dbReference type="GO" id="GO:0008170">
    <property type="term" value="F:N-methyltransferase activity"/>
    <property type="evidence" value="ECO:0007669"/>
    <property type="project" value="TreeGrafter"/>
</dbReference>
<comment type="caution">
    <text evidence="5">The sequence shown here is derived from an EMBL/GenBank/DDBJ whole genome shotgun (WGS) entry which is preliminary data.</text>
</comment>
<accession>A0A9Q1D2K9</accession>
<keyword evidence="3" id="KW-0808">Transferase</keyword>
<dbReference type="PANTHER" id="PTHR10867:SF32">
    <property type="entry name" value="NICOTINAMIDE N-METHYLTRANSFERASE"/>
    <property type="match status" value="1"/>
</dbReference>
<evidence type="ECO:0000313" key="5">
    <source>
        <dbReference type="EMBL" id="KAJ8256671.1"/>
    </source>
</evidence>
<dbReference type="CDD" id="cd02440">
    <property type="entry name" value="AdoMet_MTases"/>
    <property type="match status" value="1"/>
</dbReference>
<comment type="similarity">
    <text evidence="1">Belongs to the class I-like SAM-binding methyltransferase superfamily. NNMT/PNMT/TEMT family.</text>
</comment>
<organism evidence="5 6">
    <name type="scientific">Conger conger</name>
    <name type="common">Conger eel</name>
    <name type="synonym">Muraena conger</name>
    <dbReference type="NCBI Taxonomy" id="82655"/>
    <lineage>
        <taxon>Eukaryota</taxon>
        <taxon>Metazoa</taxon>
        <taxon>Chordata</taxon>
        <taxon>Craniata</taxon>
        <taxon>Vertebrata</taxon>
        <taxon>Euteleostomi</taxon>
        <taxon>Actinopterygii</taxon>
        <taxon>Neopterygii</taxon>
        <taxon>Teleostei</taxon>
        <taxon>Anguilliformes</taxon>
        <taxon>Congridae</taxon>
        <taxon>Conger</taxon>
    </lineage>
</organism>
<dbReference type="InterPro" id="IPR000940">
    <property type="entry name" value="NNMT_TEMT_trans"/>
</dbReference>
<name>A0A9Q1D2K9_CONCO</name>
<sequence length="145" mass="16166">MEGRSRSPEEVEQRLRQIVQVLKCDVTLENPFHPLPMEPADCITCSLCLEEACEDEEEYDRAVGSIAALLKPGGSLVLTDILNQSCGIMGEQTFGCLALTQSQVEETLKGHGFSIKEFDTQPATEFEKKYIDGDPFFYLVAQKTE</sequence>
<dbReference type="SUPFAM" id="SSF53335">
    <property type="entry name" value="S-adenosyl-L-methionine-dependent methyltransferases"/>
    <property type="match status" value="1"/>
</dbReference>
<dbReference type="OrthoDB" id="10050085at2759"/>
<dbReference type="PROSITE" id="PS51681">
    <property type="entry name" value="SAM_MT_NNMT_PNMT_TEMT"/>
    <property type="match status" value="1"/>
</dbReference>
<dbReference type="Proteomes" id="UP001152803">
    <property type="component" value="Unassembled WGS sequence"/>
</dbReference>
<gene>
    <name evidence="5" type="ORF">COCON_G00188230</name>
</gene>
<evidence type="ECO:0000256" key="2">
    <source>
        <dbReference type="ARBA" id="ARBA00022603"/>
    </source>
</evidence>
<dbReference type="GO" id="GO:0005829">
    <property type="term" value="C:cytosol"/>
    <property type="evidence" value="ECO:0007669"/>
    <property type="project" value="TreeGrafter"/>
</dbReference>
<dbReference type="InterPro" id="IPR029063">
    <property type="entry name" value="SAM-dependent_MTases_sf"/>
</dbReference>
<keyword evidence="2" id="KW-0489">Methyltransferase</keyword>
<evidence type="ECO:0000256" key="4">
    <source>
        <dbReference type="ARBA" id="ARBA00022691"/>
    </source>
</evidence>
<dbReference type="AlphaFoldDB" id="A0A9Q1D2K9"/>
<proteinExistence type="inferred from homology"/>
<reference evidence="5" key="1">
    <citation type="journal article" date="2023" name="Science">
        <title>Genome structures resolve the early diversification of teleost fishes.</title>
        <authorList>
            <person name="Parey E."/>
            <person name="Louis A."/>
            <person name="Montfort J."/>
            <person name="Bouchez O."/>
            <person name="Roques C."/>
            <person name="Iampietro C."/>
            <person name="Lluch J."/>
            <person name="Castinel A."/>
            <person name="Donnadieu C."/>
            <person name="Desvignes T."/>
            <person name="Floi Bucao C."/>
            <person name="Jouanno E."/>
            <person name="Wen M."/>
            <person name="Mejri S."/>
            <person name="Dirks R."/>
            <person name="Jansen H."/>
            <person name="Henkel C."/>
            <person name="Chen W.J."/>
            <person name="Zahm M."/>
            <person name="Cabau C."/>
            <person name="Klopp C."/>
            <person name="Thompson A.W."/>
            <person name="Robinson-Rechavi M."/>
            <person name="Braasch I."/>
            <person name="Lecointre G."/>
            <person name="Bobe J."/>
            <person name="Postlethwait J.H."/>
            <person name="Berthelot C."/>
            <person name="Roest Crollius H."/>
            <person name="Guiguen Y."/>
        </authorList>
    </citation>
    <scope>NUCLEOTIDE SEQUENCE</scope>
    <source>
        <strain evidence="5">Concon-B</strain>
    </source>
</reference>
<keyword evidence="6" id="KW-1185">Reference proteome</keyword>
<evidence type="ECO:0000313" key="6">
    <source>
        <dbReference type="Proteomes" id="UP001152803"/>
    </source>
</evidence>
<evidence type="ECO:0000256" key="1">
    <source>
        <dbReference type="ARBA" id="ARBA00007996"/>
    </source>
</evidence>
<dbReference type="PANTHER" id="PTHR10867">
    <property type="entry name" value="NNMT/PNMT/TEMT FAMILY MEMBER"/>
    <property type="match status" value="1"/>
</dbReference>
<evidence type="ECO:0000256" key="3">
    <source>
        <dbReference type="ARBA" id="ARBA00022679"/>
    </source>
</evidence>
<dbReference type="GO" id="GO:0032259">
    <property type="term" value="P:methylation"/>
    <property type="evidence" value="ECO:0007669"/>
    <property type="project" value="UniProtKB-KW"/>
</dbReference>
<dbReference type="EMBL" id="JAFJMO010000014">
    <property type="protein sequence ID" value="KAJ8256671.1"/>
    <property type="molecule type" value="Genomic_DNA"/>
</dbReference>
<protein>
    <submittedName>
        <fullName evidence="5">Uncharacterized protein</fullName>
    </submittedName>
</protein>
<keyword evidence="4" id="KW-0949">S-adenosyl-L-methionine</keyword>